<dbReference type="Gene3D" id="3.40.50.720">
    <property type="entry name" value="NAD(P)-binding Rossmann-like Domain"/>
    <property type="match status" value="1"/>
</dbReference>
<dbReference type="Proteomes" id="UP001175261">
    <property type="component" value="Unassembled WGS sequence"/>
</dbReference>
<keyword evidence="3" id="KW-0560">Oxidoreductase</keyword>
<dbReference type="CDD" id="cd05233">
    <property type="entry name" value="SDR_c"/>
    <property type="match status" value="1"/>
</dbReference>
<proteinExistence type="inferred from homology"/>
<dbReference type="InterPro" id="IPR020904">
    <property type="entry name" value="Sc_DH/Rdtase_CS"/>
</dbReference>
<dbReference type="EMBL" id="JAPDFR010000004">
    <property type="protein sequence ID" value="KAK0387428.1"/>
    <property type="molecule type" value="Genomic_DNA"/>
</dbReference>
<evidence type="ECO:0000256" key="2">
    <source>
        <dbReference type="ARBA" id="ARBA00022857"/>
    </source>
</evidence>
<comment type="similarity">
    <text evidence="1">Belongs to the short-chain dehydrogenases/reductases (SDR) family.</text>
</comment>
<gene>
    <name evidence="4" type="ORF">NLU13_5740</name>
</gene>
<dbReference type="GO" id="GO:0016491">
    <property type="term" value="F:oxidoreductase activity"/>
    <property type="evidence" value="ECO:0007669"/>
    <property type="project" value="UniProtKB-KW"/>
</dbReference>
<dbReference type="PRINTS" id="PR00081">
    <property type="entry name" value="GDHRDH"/>
</dbReference>
<dbReference type="Pfam" id="PF13561">
    <property type="entry name" value="adh_short_C2"/>
    <property type="match status" value="1"/>
</dbReference>
<evidence type="ECO:0000256" key="1">
    <source>
        <dbReference type="ARBA" id="ARBA00006484"/>
    </source>
</evidence>
<name>A0AA39GHI1_SARSR</name>
<protein>
    <submittedName>
        <fullName evidence="4">Uncharacterized protein</fullName>
    </submittedName>
</protein>
<dbReference type="AlphaFoldDB" id="A0AA39GHI1"/>
<dbReference type="PANTHER" id="PTHR24321">
    <property type="entry name" value="DEHYDROGENASES, SHORT CHAIN"/>
    <property type="match status" value="1"/>
</dbReference>
<keyword evidence="5" id="KW-1185">Reference proteome</keyword>
<evidence type="ECO:0000256" key="3">
    <source>
        <dbReference type="ARBA" id="ARBA00023002"/>
    </source>
</evidence>
<organism evidence="4 5">
    <name type="scientific">Sarocladium strictum</name>
    <name type="common">Black bundle disease fungus</name>
    <name type="synonym">Acremonium strictum</name>
    <dbReference type="NCBI Taxonomy" id="5046"/>
    <lineage>
        <taxon>Eukaryota</taxon>
        <taxon>Fungi</taxon>
        <taxon>Dikarya</taxon>
        <taxon>Ascomycota</taxon>
        <taxon>Pezizomycotina</taxon>
        <taxon>Sordariomycetes</taxon>
        <taxon>Hypocreomycetidae</taxon>
        <taxon>Hypocreales</taxon>
        <taxon>Sarocladiaceae</taxon>
        <taxon>Sarocladium</taxon>
    </lineage>
</organism>
<sequence>MYSKGWSKPQSGRRGAFEERSIPLLQAQVAIAAFQPYLSKYTNPSSIPYYTRSHSSAETDSNMAFAGKVFVVTGASSGVGRQTVRKLLQASAVVHALDINDIAPHDDLPGRQITYKVDIASRSEVKAAFEKIALEQQRQDSPWLHGLANCAGLLRFGGCSTDAQGDEMFELLWRVNLMGTWHMATEFQERLKAVREADPARFKDATTSVVNVGSMASVRGFPFMAAYVASKHAVLGVSRVLAQELGPAGFRVNTVAPGPINTPMLPTEVRGGDGEGAYRGAFKQMSEPEEVADTILFLLGDGASSISGHLLEVNGGWP</sequence>
<keyword evidence="2" id="KW-0521">NADP</keyword>
<evidence type="ECO:0000313" key="4">
    <source>
        <dbReference type="EMBL" id="KAK0387428.1"/>
    </source>
</evidence>
<dbReference type="InterPro" id="IPR002347">
    <property type="entry name" value="SDR_fam"/>
</dbReference>
<dbReference type="PANTHER" id="PTHR24321:SF8">
    <property type="entry name" value="ESTRADIOL 17-BETA-DEHYDROGENASE 8-RELATED"/>
    <property type="match status" value="1"/>
</dbReference>
<comment type="caution">
    <text evidence="4">The sequence shown here is derived from an EMBL/GenBank/DDBJ whole genome shotgun (WGS) entry which is preliminary data.</text>
</comment>
<dbReference type="InterPro" id="IPR036291">
    <property type="entry name" value="NAD(P)-bd_dom_sf"/>
</dbReference>
<reference evidence="4" key="1">
    <citation type="submission" date="2022-10" db="EMBL/GenBank/DDBJ databases">
        <title>Determination and structural analysis of whole genome sequence of Sarocladium strictum F4-1.</title>
        <authorList>
            <person name="Hu L."/>
            <person name="Jiang Y."/>
        </authorList>
    </citation>
    <scope>NUCLEOTIDE SEQUENCE</scope>
    <source>
        <strain evidence="4">F4-1</strain>
    </source>
</reference>
<accession>A0AA39GHI1</accession>
<dbReference type="PROSITE" id="PS00061">
    <property type="entry name" value="ADH_SHORT"/>
    <property type="match status" value="1"/>
</dbReference>
<dbReference type="SUPFAM" id="SSF51735">
    <property type="entry name" value="NAD(P)-binding Rossmann-fold domains"/>
    <property type="match status" value="1"/>
</dbReference>
<evidence type="ECO:0000313" key="5">
    <source>
        <dbReference type="Proteomes" id="UP001175261"/>
    </source>
</evidence>